<proteinExistence type="predicted"/>
<accession>A0A0D7WCJ7</accession>
<comment type="caution">
    <text evidence="1">The sequence shown here is derived from an EMBL/GenBank/DDBJ whole genome shotgun (WGS) entry which is preliminary data.</text>
</comment>
<evidence type="ECO:0000313" key="1">
    <source>
        <dbReference type="EMBL" id="KJD36836.1"/>
    </source>
</evidence>
<dbReference type="PATRIC" id="fig|1435349.4.peg.1541"/>
<keyword evidence="2" id="KW-1185">Reference proteome</keyword>
<dbReference type="AlphaFoldDB" id="A0A0D7WCJ7"/>
<reference evidence="1 2" key="1">
    <citation type="submission" date="2014-11" db="EMBL/GenBank/DDBJ databases">
        <title>Tamlana sedimentorum sp. nov., isolated from shallow sand sediments of the Sea of Japan.</title>
        <authorList>
            <person name="Romanenko L.A."/>
        </authorList>
    </citation>
    <scope>NUCLEOTIDE SEQUENCE [LARGE SCALE GENOMIC DNA]</scope>
    <source>
        <strain evidence="1 2">JCM 19808</strain>
    </source>
</reference>
<gene>
    <name evidence="1" type="ORF">PW52_04175</name>
</gene>
<sequence>MNEINITIMTRAITEKKTITLRSEIVERLERIAQEENRNFSNMMETVAINYLKQNDNYAL</sequence>
<dbReference type="EMBL" id="JTDW01000002">
    <property type="protein sequence ID" value="KJD36836.1"/>
    <property type="molecule type" value="Genomic_DNA"/>
</dbReference>
<dbReference type="STRING" id="1435349.PW52_04175"/>
<dbReference type="GO" id="GO:0006355">
    <property type="term" value="P:regulation of DNA-templated transcription"/>
    <property type="evidence" value="ECO:0007669"/>
    <property type="project" value="InterPro"/>
</dbReference>
<evidence type="ECO:0000313" key="2">
    <source>
        <dbReference type="Proteomes" id="UP000032578"/>
    </source>
</evidence>
<dbReference type="Proteomes" id="UP000032578">
    <property type="component" value="Unassembled WGS sequence"/>
</dbReference>
<name>A0A0D7WCJ7_9FLAO</name>
<protein>
    <submittedName>
        <fullName evidence="1">Uncharacterized protein</fullName>
    </submittedName>
</protein>
<organism evidence="1 2">
    <name type="scientific">Neotamlana sedimentorum</name>
    <dbReference type="NCBI Taxonomy" id="1435349"/>
    <lineage>
        <taxon>Bacteria</taxon>
        <taxon>Pseudomonadati</taxon>
        <taxon>Bacteroidota</taxon>
        <taxon>Flavobacteriia</taxon>
        <taxon>Flavobacteriales</taxon>
        <taxon>Flavobacteriaceae</taxon>
        <taxon>Neotamlana</taxon>
    </lineage>
</organism>